<keyword evidence="1" id="KW-0727">SH2 domain</keyword>
<sequence>MGDGSGIFLNRIYDEHQQENYKADFRDNVMEQLPSSSAPSGIEDDSGYTDEASELHGGGLIEDLLGPQFKRRNKDAGIHIHIGAVHYHREPHPQGLYSDPSRYGYTQQPPQPCHPLRKNQYASSTVPHSDHHSSVGPIRVQRRHSNVFENFTLQRPDTDTKVGEDELANSKLDSENASTSEKYVPLSACVSPTDTAFEDSVSRLRITQSEQVINGVPSHLDISMEMEGDKSVMWTGKLQCAPSAPDLRPPSAALHRAKSVIYINSAHIGQGKTVIDGAEEVDYVNYNQPFTKAQAYRIASAGAPSSPDSPRRVSTHYVRNKQTPMEHRLSAASSHLGRKTWKSTTNLTENTSFNESNKKGGTKCSTFYCVPEGYHPDIEDDNEKAHIKECLYMKGKSGNWVILPLQSHPVNRFCLEVKSQDEVLSFPVMLTHKKKYKIDPSRKGFKCICKLVEFYKKNKLPSCNLNLGIPFPKSLIPPTEAEADCSDEVKRHTRESGCELSTTLMSE</sequence>
<dbReference type="PROSITE" id="PS50001">
    <property type="entry name" value="SH2"/>
    <property type="match status" value="1"/>
</dbReference>
<protein>
    <recommendedName>
        <fullName evidence="3">SH2 domain-containing protein</fullName>
    </recommendedName>
</protein>
<organism evidence="4 5">
    <name type="scientific">Magallana gigas</name>
    <name type="common">Pacific oyster</name>
    <name type="synonym">Crassostrea gigas</name>
    <dbReference type="NCBI Taxonomy" id="29159"/>
    <lineage>
        <taxon>Eukaryota</taxon>
        <taxon>Metazoa</taxon>
        <taxon>Spiralia</taxon>
        <taxon>Lophotrochozoa</taxon>
        <taxon>Mollusca</taxon>
        <taxon>Bivalvia</taxon>
        <taxon>Autobranchia</taxon>
        <taxon>Pteriomorphia</taxon>
        <taxon>Ostreida</taxon>
        <taxon>Ostreoidea</taxon>
        <taxon>Ostreidae</taxon>
        <taxon>Magallana</taxon>
    </lineage>
</organism>
<keyword evidence="5" id="KW-1185">Reference proteome</keyword>
<dbReference type="Proteomes" id="UP000005408">
    <property type="component" value="Unassembled WGS sequence"/>
</dbReference>
<feature type="compositionally biased region" description="Acidic residues" evidence="2">
    <location>
        <begin position="42"/>
        <end position="52"/>
    </location>
</feature>
<reference evidence="4" key="1">
    <citation type="submission" date="2022-08" db="UniProtKB">
        <authorList>
            <consortium name="EnsemblMetazoa"/>
        </authorList>
    </citation>
    <scope>IDENTIFICATION</scope>
    <source>
        <strain evidence="4">05x7-T-G4-1.051#20</strain>
    </source>
</reference>
<dbReference type="InterPro" id="IPR000980">
    <property type="entry name" value="SH2"/>
</dbReference>
<feature type="domain" description="SH2" evidence="3">
    <location>
        <begin position="373"/>
        <end position="471"/>
    </location>
</feature>
<evidence type="ECO:0000259" key="3">
    <source>
        <dbReference type="PROSITE" id="PS50001"/>
    </source>
</evidence>
<proteinExistence type="predicted"/>
<evidence type="ECO:0000313" key="4">
    <source>
        <dbReference type="EnsemblMetazoa" id="G5259.1:cds"/>
    </source>
</evidence>
<dbReference type="EnsemblMetazoa" id="G5259.1">
    <property type="protein sequence ID" value="G5259.1:cds"/>
    <property type="gene ID" value="G5259"/>
</dbReference>
<dbReference type="SUPFAM" id="SSF55550">
    <property type="entry name" value="SH2 domain"/>
    <property type="match status" value="1"/>
</dbReference>
<dbReference type="AlphaFoldDB" id="A0A8W8NCX0"/>
<dbReference type="InterPro" id="IPR036860">
    <property type="entry name" value="SH2_dom_sf"/>
</dbReference>
<evidence type="ECO:0000313" key="5">
    <source>
        <dbReference type="Proteomes" id="UP000005408"/>
    </source>
</evidence>
<dbReference type="Gene3D" id="3.30.505.10">
    <property type="entry name" value="SH2 domain"/>
    <property type="match status" value="1"/>
</dbReference>
<name>A0A8W8NCX0_MAGGI</name>
<evidence type="ECO:0000256" key="1">
    <source>
        <dbReference type="PROSITE-ProRule" id="PRU00191"/>
    </source>
</evidence>
<accession>A0A8W8NCX0</accession>
<feature type="region of interest" description="Disordered" evidence="2">
    <location>
        <begin position="105"/>
        <end position="137"/>
    </location>
</feature>
<evidence type="ECO:0000256" key="2">
    <source>
        <dbReference type="SAM" id="MobiDB-lite"/>
    </source>
</evidence>
<feature type="region of interest" description="Disordered" evidence="2">
    <location>
        <begin position="32"/>
        <end position="54"/>
    </location>
</feature>